<dbReference type="EMBL" id="MPIN01000008">
    <property type="protein sequence ID" value="OJH37248.1"/>
    <property type="molecule type" value="Genomic_DNA"/>
</dbReference>
<evidence type="ECO:0008006" key="4">
    <source>
        <dbReference type="Google" id="ProtNLM"/>
    </source>
</evidence>
<accession>A0A1L9B4R6</accession>
<evidence type="ECO:0000313" key="3">
    <source>
        <dbReference type="Proteomes" id="UP000182229"/>
    </source>
</evidence>
<dbReference type="Proteomes" id="UP000182229">
    <property type="component" value="Unassembled WGS sequence"/>
</dbReference>
<organism evidence="2 3">
    <name type="scientific">Cystobacter ferrugineus</name>
    <dbReference type="NCBI Taxonomy" id="83449"/>
    <lineage>
        <taxon>Bacteria</taxon>
        <taxon>Pseudomonadati</taxon>
        <taxon>Myxococcota</taxon>
        <taxon>Myxococcia</taxon>
        <taxon>Myxococcales</taxon>
        <taxon>Cystobacterineae</taxon>
        <taxon>Archangiaceae</taxon>
        <taxon>Cystobacter</taxon>
    </lineage>
</organism>
<comment type="caution">
    <text evidence="2">The sequence shown here is derived from an EMBL/GenBank/DDBJ whole genome shotgun (WGS) entry which is preliminary data.</text>
</comment>
<dbReference type="AlphaFoldDB" id="A0A1L9B4R6"/>
<reference evidence="3" key="1">
    <citation type="submission" date="2016-11" db="EMBL/GenBank/DDBJ databases">
        <authorList>
            <person name="Shukria A."/>
            <person name="Stevens D.C."/>
        </authorList>
    </citation>
    <scope>NUCLEOTIDE SEQUENCE [LARGE SCALE GENOMIC DNA]</scope>
    <source>
        <strain evidence="3">Cbfe23</strain>
    </source>
</reference>
<gene>
    <name evidence="2" type="ORF">BON30_28485</name>
</gene>
<sequence length="161" mass="17462">MSNRAALLLCVLLSFGCNAPGPGNEQEQSALTRQFIRVTKEVPAFGGVTREDGAWVVSLLDPEQRESAEARLRDIFEEDAAHISVRVRAPRGSASEQMKEAARDVLGVPGVGTLDFDETTGYLRVGLVEVETLESAQARLDTLGIPRDQVLFQAEAPIVAR</sequence>
<keyword evidence="3" id="KW-1185">Reference proteome</keyword>
<evidence type="ECO:0000256" key="1">
    <source>
        <dbReference type="SAM" id="SignalP"/>
    </source>
</evidence>
<feature type="chain" id="PRO_5010293444" description="SPOR domain-containing protein" evidence="1">
    <location>
        <begin position="20"/>
        <end position="161"/>
    </location>
</feature>
<dbReference type="RefSeq" id="WP_071901583.1">
    <property type="nucleotide sequence ID" value="NZ_MPIN01000008.1"/>
</dbReference>
<dbReference type="OrthoDB" id="5521361at2"/>
<name>A0A1L9B4R6_9BACT</name>
<proteinExistence type="predicted"/>
<evidence type="ECO:0000313" key="2">
    <source>
        <dbReference type="EMBL" id="OJH37248.1"/>
    </source>
</evidence>
<feature type="signal peptide" evidence="1">
    <location>
        <begin position="1"/>
        <end position="19"/>
    </location>
</feature>
<reference evidence="2 3" key="2">
    <citation type="submission" date="2016-12" db="EMBL/GenBank/DDBJ databases">
        <title>Draft Genome Sequence of Cystobacter ferrugineus Strain Cbfe23.</title>
        <authorList>
            <person name="Akbar S."/>
            <person name="Dowd S.E."/>
            <person name="Stevens D.C."/>
        </authorList>
    </citation>
    <scope>NUCLEOTIDE SEQUENCE [LARGE SCALE GENOMIC DNA]</scope>
    <source>
        <strain evidence="2 3">Cbfe23</strain>
    </source>
</reference>
<protein>
    <recommendedName>
        <fullName evidence="4">SPOR domain-containing protein</fullName>
    </recommendedName>
</protein>
<keyword evidence="1" id="KW-0732">Signal</keyword>
<dbReference type="PROSITE" id="PS51257">
    <property type="entry name" value="PROKAR_LIPOPROTEIN"/>
    <property type="match status" value="1"/>
</dbReference>